<feature type="disulfide bond" evidence="2">
    <location>
        <begin position="34"/>
        <end position="61"/>
    </location>
</feature>
<evidence type="ECO:0000313" key="6">
    <source>
        <dbReference type="Proteomes" id="UP000515156"/>
    </source>
</evidence>
<dbReference type="InterPro" id="IPR035914">
    <property type="entry name" value="Sperma_CUB_dom_sf"/>
</dbReference>
<reference evidence="7" key="2">
    <citation type="submission" date="2025-08" db="UniProtKB">
        <authorList>
            <consortium name="RefSeq"/>
        </authorList>
    </citation>
    <scope>IDENTIFICATION</scope>
</reference>
<feature type="region of interest" description="Disordered" evidence="3">
    <location>
        <begin position="170"/>
        <end position="210"/>
    </location>
</feature>
<keyword evidence="4" id="KW-0732">Signal</keyword>
<gene>
    <name evidence="7" type="primary">LOC115480040</name>
</gene>
<dbReference type="AlphaFoldDB" id="A0A6P7ZFD8"/>
<feature type="signal peptide" evidence="4">
    <location>
        <begin position="1"/>
        <end position="28"/>
    </location>
</feature>
<dbReference type="InParanoid" id="A0A6P7ZFD8"/>
<feature type="domain" description="CUB" evidence="5">
    <location>
        <begin position="34"/>
        <end position="84"/>
    </location>
</feature>
<sequence length="237" mass="26529">MGNPSLPNSLRWTLMTAFCLWIWKPGEAKVYISCGAELNSMERGLILSPGFPNSYDPGSHCVWQFVVPAGYQLVMEIFDFDVFENTSDSSDSFPFSFKRLNTNTPFTEESSFSDLHQSIPTAPPFHHAEPWKTLHNQHQDPPFASAEGHLDEVFSNIKIWESAKQMDEQKWLSQGDSAKDPSNELQSTAEASVSVNYNAPRQEISTQDTGQKRITKNKFAHLPGLLFSALAGGYMSS</sequence>
<evidence type="ECO:0000259" key="5">
    <source>
        <dbReference type="PROSITE" id="PS01180"/>
    </source>
</evidence>
<evidence type="ECO:0000313" key="7">
    <source>
        <dbReference type="RefSeq" id="XP_030074304.1"/>
    </source>
</evidence>
<dbReference type="CDD" id="cd00041">
    <property type="entry name" value="CUB"/>
    <property type="match status" value="1"/>
</dbReference>
<evidence type="ECO:0000256" key="1">
    <source>
        <dbReference type="ARBA" id="ARBA00023157"/>
    </source>
</evidence>
<reference evidence="6" key="1">
    <citation type="submission" date="2024-06" db="UniProtKB">
        <authorList>
            <consortium name="RefSeq"/>
        </authorList>
    </citation>
    <scope>NUCLEOTIDE SEQUENCE [LARGE SCALE GENOMIC DNA]</scope>
</reference>
<dbReference type="GeneID" id="115480040"/>
<keyword evidence="1 2" id="KW-1015">Disulfide bond</keyword>
<protein>
    <submittedName>
        <fullName evidence="7">Uncharacterized protein LOC115480040</fullName>
    </submittedName>
</protein>
<evidence type="ECO:0000256" key="3">
    <source>
        <dbReference type="SAM" id="MobiDB-lite"/>
    </source>
</evidence>
<feature type="compositionally biased region" description="Polar residues" evidence="3">
    <location>
        <begin position="183"/>
        <end position="209"/>
    </location>
</feature>
<accession>A0A6P7ZFD8</accession>
<dbReference type="OrthoDB" id="8951018at2759"/>
<dbReference type="Pfam" id="PF00431">
    <property type="entry name" value="CUB"/>
    <property type="match status" value="1"/>
</dbReference>
<evidence type="ECO:0000256" key="4">
    <source>
        <dbReference type="SAM" id="SignalP"/>
    </source>
</evidence>
<dbReference type="KEGG" id="muo:115480040"/>
<dbReference type="Proteomes" id="UP000515156">
    <property type="component" value="Chromosome 11"/>
</dbReference>
<proteinExistence type="predicted"/>
<keyword evidence="6" id="KW-1185">Reference proteome</keyword>
<dbReference type="RefSeq" id="XP_030074304.1">
    <property type="nucleotide sequence ID" value="XM_030218444.1"/>
</dbReference>
<dbReference type="Gene3D" id="2.60.120.290">
    <property type="entry name" value="Spermadhesin, CUB domain"/>
    <property type="match status" value="1"/>
</dbReference>
<dbReference type="PROSITE" id="PS01180">
    <property type="entry name" value="CUB"/>
    <property type="match status" value="1"/>
</dbReference>
<comment type="caution">
    <text evidence="2">Lacks conserved residue(s) required for the propagation of feature annotation.</text>
</comment>
<evidence type="ECO:0000256" key="2">
    <source>
        <dbReference type="PROSITE-ProRule" id="PRU00059"/>
    </source>
</evidence>
<name>A0A6P7ZFD8_9AMPH</name>
<organism evidence="6 7">
    <name type="scientific">Microcaecilia unicolor</name>
    <dbReference type="NCBI Taxonomy" id="1415580"/>
    <lineage>
        <taxon>Eukaryota</taxon>
        <taxon>Metazoa</taxon>
        <taxon>Chordata</taxon>
        <taxon>Craniata</taxon>
        <taxon>Vertebrata</taxon>
        <taxon>Euteleostomi</taxon>
        <taxon>Amphibia</taxon>
        <taxon>Gymnophiona</taxon>
        <taxon>Siphonopidae</taxon>
        <taxon>Microcaecilia</taxon>
    </lineage>
</organism>
<feature type="chain" id="PRO_5028431546" evidence="4">
    <location>
        <begin position="29"/>
        <end position="237"/>
    </location>
</feature>
<dbReference type="InterPro" id="IPR000859">
    <property type="entry name" value="CUB_dom"/>
</dbReference>
<dbReference type="SUPFAM" id="SSF49854">
    <property type="entry name" value="Spermadhesin, CUB domain"/>
    <property type="match status" value="1"/>
</dbReference>